<sequence length="147" mass="15750">MGEGGERRRVGVIVGGHVHSLQRGDGTTTGRGDALLQLAHFVGEGGLVTHGRRHTAEERGHLGTGLHETEDVVDEQQNVLVLHVAEVLSHGEGGERNAKAHARRLIHLAEDEGGLVDHARLFHFHPEVGSLTGALAHSGEHRHTTVL</sequence>
<evidence type="ECO:0000313" key="1">
    <source>
        <dbReference type="EMBL" id="CAB4324763.1"/>
    </source>
</evidence>
<reference evidence="1" key="1">
    <citation type="submission" date="2020-05" db="EMBL/GenBank/DDBJ databases">
        <authorList>
            <person name="Chiriac C."/>
            <person name="Salcher M."/>
            <person name="Ghai R."/>
            <person name="Kavagutti S V."/>
        </authorList>
    </citation>
    <scope>NUCLEOTIDE SEQUENCE</scope>
</reference>
<protein>
    <submittedName>
        <fullName evidence="1">Unannotated protein</fullName>
    </submittedName>
</protein>
<name>A0A6J5YG57_9ZZZZ</name>
<accession>A0A6J5YG57</accession>
<gene>
    <name evidence="1" type="ORF">UFOPK1392_02539</name>
</gene>
<dbReference type="EMBL" id="CAEMXZ010000214">
    <property type="protein sequence ID" value="CAB4324763.1"/>
    <property type="molecule type" value="Genomic_DNA"/>
</dbReference>
<organism evidence="1">
    <name type="scientific">freshwater metagenome</name>
    <dbReference type="NCBI Taxonomy" id="449393"/>
    <lineage>
        <taxon>unclassified sequences</taxon>
        <taxon>metagenomes</taxon>
        <taxon>ecological metagenomes</taxon>
    </lineage>
</organism>
<proteinExistence type="predicted"/>
<dbReference type="AlphaFoldDB" id="A0A6J5YG57"/>